<dbReference type="RefSeq" id="WP_367957749.1">
    <property type="nucleotide sequence ID" value="NZ_JBAKFK010000001.1"/>
</dbReference>
<comment type="subcellular location">
    <subcellularLocation>
        <location evidence="1">Cell envelope</location>
    </subcellularLocation>
</comment>
<dbReference type="PANTHER" id="PTHR30469:SF11">
    <property type="entry name" value="BLL4320 PROTEIN"/>
    <property type="match status" value="1"/>
</dbReference>
<keyword evidence="3" id="KW-0813">Transport</keyword>
<dbReference type="InterPro" id="IPR058624">
    <property type="entry name" value="MdtA-like_HH"/>
</dbReference>
<name>A0ABV3TAU6_9GAMM</name>
<dbReference type="SUPFAM" id="SSF111369">
    <property type="entry name" value="HlyD-like secretion proteins"/>
    <property type="match status" value="1"/>
</dbReference>
<evidence type="ECO:0000259" key="7">
    <source>
        <dbReference type="Pfam" id="PF25967"/>
    </source>
</evidence>
<sequence>MRLTKRFLIALLLLGVLFGGVFGYKFLIQIPQQMAGFGGPQPANVVEATVQREDWQQQRESVGSLTAVDTVAVSTEVAGIIESIAFESGAAVEAGDTLLTLDQTVDQAELDGLKAEAELARIEFRRAQDLLEQRAISQSQFDEARARLDSAVAAVRSQRARIGQKTITAPFDGVLGLRRVSPGQYLAPGSDIVTLRRIDPIYADFTLPERFLPDISNGQRVEVRTSAYASVFTGTVTAVEPDVSDQTRSVSVRATLENADGRLRPGMFARIRLLQADQRSVLTIPRTAVNYNTYGDFAMRIVEGDDGLVSERVQIETGAVRDGRVEVVSGLAEGDRVVGAGLVKVRPGQPVTIDDSETPDPAAVSGR</sequence>
<gene>
    <name evidence="8" type="ORF">V6X73_03275</name>
</gene>
<reference evidence="8 9" key="1">
    <citation type="submission" date="2024-02" db="EMBL/GenBank/DDBJ databases">
        <title>New especies of Spiribacter isolated from saline water.</title>
        <authorList>
            <person name="Leon M.J."/>
            <person name="De La Haba R."/>
            <person name="Sanchez-Porro C."/>
            <person name="Ventosa A."/>
        </authorList>
    </citation>
    <scope>NUCLEOTIDE SEQUENCE [LARGE SCALE GENOMIC DNA]</scope>
    <source>
        <strain evidence="9">ag22IC6-390</strain>
    </source>
</reference>
<dbReference type="Gene3D" id="2.40.50.100">
    <property type="match status" value="1"/>
</dbReference>
<protein>
    <submittedName>
        <fullName evidence="8">Efflux RND transporter periplasmic adaptor subunit</fullName>
    </submittedName>
</protein>
<dbReference type="PANTHER" id="PTHR30469">
    <property type="entry name" value="MULTIDRUG RESISTANCE PROTEIN MDTA"/>
    <property type="match status" value="1"/>
</dbReference>
<dbReference type="Gene3D" id="2.40.420.20">
    <property type="match status" value="1"/>
</dbReference>
<dbReference type="Pfam" id="PF25954">
    <property type="entry name" value="Beta-barrel_RND_2"/>
    <property type="match status" value="1"/>
</dbReference>
<dbReference type="InterPro" id="IPR006143">
    <property type="entry name" value="RND_pump_MFP"/>
</dbReference>
<dbReference type="Pfam" id="PF25876">
    <property type="entry name" value="HH_MFP_RND"/>
    <property type="match status" value="1"/>
</dbReference>
<feature type="domain" description="CusB-like beta-barrel" evidence="6">
    <location>
        <begin position="204"/>
        <end position="275"/>
    </location>
</feature>
<dbReference type="Pfam" id="PF25967">
    <property type="entry name" value="RND-MFP_C"/>
    <property type="match status" value="1"/>
</dbReference>
<dbReference type="Proteomes" id="UP001556709">
    <property type="component" value="Unassembled WGS sequence"/>
</dbReference>
<comment type="similarity">
    <text evidence="2">Belongs to the membrane fusion protein (MFP) (TC 8.A.1) family.</text>
</comment>
<dbReference type="Gene3D" id="1.10.287.470">
    <property type="entry name" value="Helix hairpin bin"/>
    <property type="match status" value="1"/>
</dbReference>
<accession>A0ABV3TAU6</accession>
<evidence type="ECO:0000256" key="1">
    <source>
        <dbReference type="ARBA" id="ARBA00004196"/>
    </source>
</evidence>
<evidence type="ECO:0000256" key="3">
    <source>
        <dbReference type="ARBA" id="ARBA00022448"/>
    </source>
</evidence>
<dbReference type="InterPro" id="IPR058627">
    <property type="entry name" value="MdtA-like_C"/>
</dbReference>
<evidence type="ECO:0000256" key="2">
    <source>
        <dbReference type="ARBA" id="ARBA00009477"/>
    </source>
</evidence>
<dbReference type="InterPro" id="IPR058792">
    <property type="entry name" value="Beta-barrel_RND_2"/>
</dbReference>
<evidence type="ECO:0000313" key="8">
    <source>
        <dbReference type="EMBL" id="MEX0468752.1"/>
    </source>
</evidence>
<keyword evidence="9" id="KW-1185">Reference proteome</keyword>
<dbReference type="Gene3D" id="2.40.30.170">
    <property type="match status" value="1"/>
</dbReference>
<feature type="domain" description="Multidrug resistance protein MdtA-like C-terminal permuted SH3" evidence="7">
    <location>
        <begin position="281"/>
        <end position="341"/>
    </location>
</feature>
<evidence type="ECO:0000259" key="6">
    <source>
        <dbReference type="Pfam" id="PF25954"/>
    </source>
</evidence>
<feature type="domain" description="Multidrug resistance protein MdtA-like barrel-sandwich hybrid" evidence="5">
    <location>
        <begin position="70"/>
        <end position="189"/>
    </location>
</feature>
<dbReference type="NCBIfam" id="TIGR01730">
    <property type="entry name" value="RND_mfp"/>
    <property type="match status" value="1"/>
</dbReference>
<dbReference type="EMBL" id="JBAKFM010000001">
    <property type="protein sequence ID" value="MEX0468752.1"/>
    <property type="molecule type" value="Genomic_DNA"/>
</dbReference>
<feature type="domain" description="Multidrug resistance protein MdtA-like alpha-helical hairpin" evidence="4">
    <location>
        <begin position="106"/>
        <end position="164"/>
    </location>
</feature>
<evidence type="ECO:0000259" key="4">
    <source>
        <dbReference type="Pfam" id="PF25876"/>
    </source>
</evidence>
<proteinExistence type="inferred from homology"/>
<evidence type="ECO:0000313" key="9">
    <source>
        <dbReference type="Proteomes" id="UP001556709"/>
    </source>
</evidence>
<comment type="caution">
    <text evidence="8">The sequence shown here is derived from an EMBL/GenBank/DDBJ whole genome shotgun (WGS) entry which is preliminary data.</text>
</comment>
<dbReference type="Pfam" id="PF25917">
    <property type="entry name" value="BSH_RND"/>
    <property type="match status" value="1"/>
</dbReference>
<dbReference type="InterPro" id="IPR058625">
    <property type="entry name" value="MdtA-like_BSH"/>
</dbReference>
<organism evidence="8 9">
    <name type="scientific">Spiribacter pallidus</name>
    <dbReference type="NCBI Taxonomy" id="1987936"/>
    <lineage>
        <taxon>Bacteria</taxon>
        <taxon>Pseudomonadati</taxon>
        <taxon>Pseudomonadota</taxon>
        <taxon>Gammaproteobacteria</taxon>
        <taxon>Chromatiales</taxon>
        <taxon>Ectothiorhodospiraceae</taxon>
        <taxon>Spiribacter</taxon>
    </lineage>
</organism>
<evidence type="ECO:0000259" key="5">
    <source>
        <dbReference type="Pfam" id="PF25917"/>
    </source>
</evidence>